<dbReference type="InterPro" id="IPR020568">
    <property type="entry name" value="Ribosomal_Su5_D2-typ_SF"/>
</dbReference>
<dbReference type="EMBL" id="JAXDAE010000003">
    <property type="protein sequence ID" value="MDY2586625.1"/>
    <property type="molecule type" value="Genomic_DNA"/>
</dbReference>
<evidence type="ECO:0000256" key="10">
    <source>
        <dbReference type="HAMAP-Rule" id="MF_01022"/>
    </source>
</evidence>
<dbReference type="PANTHER" id="PTHR23133">
    <property type="entry name" value="IMIDAZOLEGLYCEROL-PHOSPHATE DEHYDRATASE HIS7"/>
    <property type="match status" value="1"/>
</dbReference>
<keyword evidence="7 10" id="KW-0368">Histidine biosynthesis</keyword>
<evidence type="ECO:0000256" key="2">
    <source>
        <dbReference type="ARBA" id="ARBA00022490"/>
    </source>
</evidence>
<dbReference type="Gene3D" id="3.30.230.40">
    <property type="entry name" value="Imidazole glycerol phosphate dehydratase, domain 1"/>
    <property type="match status" value="2"/>
</dbReference>
<feature type="active site" description="Nucleophile" evidence="10">
    <location>
        <position position="8"/>
    </location>
</feature>
<keyword evidence="8 10" id="KW-0456">Lyase</keyword>
<comment type="caution">
    <text evidence="10">Lacks conserved residue(s) required for the propagation of feature annotation.</text>
</comment>
<dbReference type="NCBIfam" id="TIGR01656">
    <property type="entry name" value="Histidinol-ppas"/>
    <property type="match status" value="1"/>
</dbReference>
<dbReference type="InterPro" id="IPR036412">
    <property type="entry name" value="HAD-like_sf"/>
</dbReference>
<dbReference type="NCBIfam" id="TIGR01261">
    <property type="entry name" value="hisB_Nterm"/>
    <property type="match status" value="1"/>
</dbReference>
<dbReference type="Proteomes" id="UP001285855">
    <property type="component" value="Unassembled WGS sequence"/>
</dbReference>
<dbReference type="GO" id="GO:0004401">
    <property type="term" value="F:histidinol-phosphatase activity"/>
    <property type="evidence" value="ECO:0007669"/>
    <property type="project" value="UniProtKB-EC"/>
</dbReference>
<comment type="catalytic activity">
    <reaction evidence="10">
        <text>D-erythro-1-(imidazol-4-yl)glycerol 3-phosphate = 3-(imidazol-4-yl)-2-oxopropyl phosphate + H2O</text>
        <dbReference type="Rhea" id="RHEA:11040"/>
        <dbReference type="ChEBI" id="CHEBI:15377"/>
        <dbReference type="ChEBI" id="CHEBI:57766"/>
        <dbReference type="ChEBI" id="CHEBI:58278"/>
        <dbReference type="EC" id="4.2.1.19"/>
    </reaction>
</comment>
<comment type="pathway">
    <text evidence="10">Amino-acid biosynthesis; L-histidine biosynthesis; L-histidine from 5-phospho-alpha-D-ribose 1-diphosphate: step 8/9.</text>
</comment>
<gene>
    <name evidence="10 11" type="primary">hisB</name>
    <name evidence="11" type="ORF">SNF14_04705</name>
</gene>
<dbReference type="CDD" id="cd07914">
    <property type="entry name" value="IGPD"/>
    <property type="match status" value="1"/>
</dbReference>
<dbReference type="Pfam" id="PF00475">
    <property type="entry name" value="IGPD"/>
    <property type="match status" value="1"/>
</dbReference>
<evidence type="ECO:0000256" key="1">
    <source>
        <dbReference type="ARBA" id="ARBA00005047"/>
    </source>
</evidence>
<feature type="binding site" evidence="10">
    <location>
        <position position="128"/>
    </location>
    <ligand>
        <name>Mg(2+)</name>
        <dbReference type="ChEBI" id="CHEBI:18420"/>
    </ligand>
</feature>
<reference evidence="11 12" key="1">
    <citation type="submission" date="2023-11" db="EMBL/GenBank/DDBJ databases">
        <title>Winogradskyella pelagius sp. nov., isolated from coastal sediment.</title>
        <authorList>
            <person name="Li F."/>
        </authorList>
    </citation>
    <scope>NUCLEOTIDE SEQUENCE [LARGE SCALE GENOMIC DNA]</scope>
    <source>
        <strain evidence="11 12">KCTC 23502</strain>
    </source>
</reference>
<comment type="cofactor">
    <cofactor evidence="10">
        <name>Mg(2+)</name>
        <dbReference type="ChEBI" id="CHEBI:18420"/>
    </cofactor>
</comment>
<accession>A0ABU5EM78</accession>
<dbReference type="SUPFAM" id="SSF54211">
    <property type="entry name" value="Ribosomal protein S5 domain 2-like"/>
    <property type="match status" value="2"/>
</dbReference>
<comment type="pathway">
    <text evidence="1 10">Amino-acid biosynthesis; L-histidine biosynthesis; L-histidine from 5-phospho-alpha-D-ribose 1-diphosphate: step 6/9.</text>
</comment>
<comment type="similarity">
    <text evidence="10">In the N-terminal section; belongs to the histidinol-phosphatase family.</text>
</comment>
<feature type="binding site" evidence="10">
    <location>
        <position position="10"/>
    </location>
    <ligand>
        <name>Mg(2+)</name>
        <dbReference type="ChEBI" id="CHEBI:18420"/>
    </ligand>
</feature>
<dbReference type="InterPro" id="IPR020566">
    <property type="entry name" value="His_synth_bifunc_HisB"/>
</dbReference>
<evidence type="ECO:0000313" key="11">
    <source>
        <dbReference type="EMBL" id="MDY2586625.1"/>
    </source>
</evidence>
<evidence type="ECO:0000313" key="12">
    <source>
        <dbReference type="Proteomes" id="UP001285855"/>
    </source>
</evidence>
<dbReference type="InterPro" id="IPR005954">
    <property type="entry name" value="HisB_N"/>
</dbReference>
<name>A0ABU5EM78_9FLAO</name>
<evidence type="ECO:0000256" key="9">
    <source>
        <dbReference type="ARBA" id="ARBA00023268"/>
    </source>
</evidence>
<keyword evidence="12" id="KW-1185">Reference proteome</keyword>
<dbReference type="PROSITE" id="PS00955">
    <property type="entry name" value="IGP_DEHYDRATASE_2"/>
    <property type="match status" value="1"/>
</dbReference>
<evidence type="ECO:0000256" key="6">
    <source>
        <dbReference type="ARBA" id="ARBA00022842"/>
    </source>
</evidence>
<keyword evidence="5 10" id="KW-0378">Hydrolase</keyword>
<feature type="active site" description="Proton donor" evidence="10">
    <location>
        <position position="10"/>
    </location>
</feature>
<feature type="binding site" evidence="10">
    <location>
        <position position="8"/>
    </location>
    <ligand>
        <name>Mg(2+)</name>
        <dbReference type="ChEBI" id="CHEBI:18420"/>
    </ligand>
</feature>
<dbReference type="HAMAP" id="MF_01022">
    <property type="entry name" value="Bifunc_HisB"/>
    <property type="match status" value="1"/>
</dbReference>
<comment type="caution">
    <text evidence="11">The sequence shown here is derived from an EMBL/GenBank/DDBJ whole genome shotgun (WGS) entry which is preliminary data.</text>
</comment>
<dbReference type="InterPro" id="IPR023214">
    <property type="entry name" value="HAD_sf"/>
</dbReference>
<comment type="subcellular location">
    <subcellularLocation>
        <location evidence="10">Cytoplasm</location>
    </subcellularLocation>
</comment>
<sequence>MKPVLFIDRDGTLIKEPADEQVDAFEKLEFYPKVFQYLSKIAQELHFELVMVTNQDGLGTEVHPEDKFWPIHNFVMQTFEQEGVAFNEVLIDRTFAKDNAPTRKPNTGLLTKYFSNDYDLANSFVIGDRLTDIELAKNLGAKGIFINDNTNLGINEVTISHAELQDYIALETNNWENIYEFLKATERIGQIERNTNETKIKIALNLDGTGQSNISTGLAFFDHMLNQIARHGQMDLNIKVDGDLEVDEHHTIEDTAIALGEVFAKTLGDKLGIERYGFCLPMDDCLAQVAIDFGGRNWLVWEADFKREMIGKMPTEMFYHFFKSFSDGAKCNLNIKAEGTNEHHKIEAIFKAFAKAIKMAVKRDVNKMILPSTKGTL</sequence>
<protein>
    <recommendedName>
        <fullName evidence="10">Histidine biosynthesis bifunctional protein HisB</fullName>
    </recommendedName>
    <domain>
        <recommendedName>
            <fullName evidence="10">Histidinol-phosphatase</fullName>
            <ecNumber evidence="10">3.1.3.15</ecNumber>
        </recommendedName>
    </domain>
    <domain>
        <recommendedName>
            <fullName evidence="10">Imidazoleglycerol-phosphate dehydratase</fullName>
            <shortName evidence="10">IGPD</shortName>
            <ecNumber evidence="10">4.2.1.19</ecNumber>
        </recommendedName>
    </domain>
</protein>
<evidence type="ECO:0000256" key="7">
    <source>
        <dbReference type="ARBA" id="ARBA00023102"/>
    </source>
</evidence>
<evidence type="ECO:0000256" key="4">
    <source>
        <dbReference type="ARBA" id="ARBA00022723"/>
    </source>
</evidence>
<dbReference type="EC" id="4.2.1.19" evidence="10"/>
<dbReference type="EC" id="3.1.3.15" evidence="10"/>
<dbReference type="InterPro" id="IPR038494">
    <property type="entry name" value="IGPD_sf"/>
</dbReference>
<feature type="region of interest" description="Histidinol-phosphatase" evidence="10">
    <location>
        <begin position="1"/>
        <end position="186"/>
    </location>
</feature>
<dbReference type="InterPro" id="IPR020565">
    <property type="entry name" value="ImidazoleglycerP_deHydtase_CS"/>
</dbReference>
<evidence type="ECO:0000256" key="3">
    <source>
        <dbReference type="ARBA" id="ARBA00022605"/>
    </source>
</evidence>
<organism evidence="11 12">
    <name type="scientific">Winogradskyella aquimaris</name>
    <dbReference type="NCBI Taxonomy" id="864074"/>
    <lineage>
        <taxon>Bacteria</taxon>
        <taxon>Pseudomonadati</taxon>
        <taxon>Bacteroidota</taxon>
        <taxon>Flavobacteriia</taxon>
        <taxon>Flavobacteriales</taxon>
        <taxon>Flavobacteriaceae</taxon>
        <taxon>Winogradskyella</taxon>
    </lineage>
</organism>
<comment type="catalytic activity">
    <reaction evidence="10">
        <text>L-histidinol phosphate + H2O = L-histidinol + phosphate</text>
        <dbReference type="Rhea" id="RHEA:14465"/>
        <dbReference type="ChEBI" id="CHEBI:15377"/>
        <dbReference type="ChEBI" id="CHEBI:43474"/>
        <dbReference type="ChEBI" id="CHEBI:57699"/>
        <dbReference type="ChEBI" id="CHEBI:57980"/>
        <dbReference type="EC" id="3.1.3.15"/>
    </reaction>
</comment>
<dbReference type="NCBIfam" id="NF003937">
    <property type="entry name" value="PRK05446.1"/>
    <property type="match status" value="1"/>
</dbReference>
<proteinExistence type="inferred from homology"/>
<dbReference type="NCBIfam" id="NF002111">
    <property type="entry name" value="PRK00951.2-1"/>
    <property type="match status" value="1"/>
</dbReference>
<keyword evidence="6 10" id="KW-0460">Magnesium</keyword>
<dbReference type="InterPro" id="IPR006543">
    <property type="entry name" value="Histidinol-phos"/>
</dbReference>
<dbReference type="HAMAP" id="MF_00076">
    <property type="entry name" value="HisB"/>
    <property type="match status" value="1"/>
</dbReference>
<keyword evidence="4 10" id="KW-0479">Metal-binding</keyword>
<dbReference type="PANTHER" id="PTHR23133:SF2">
    <property type="entry name" value="IMIDAZOLEGLYCEROL-PHOSPHATE DEHYDRATASE"/>
    <property type="match status" value="1"/>
</dbReference>
<dbReference type="PROSITE" id="PS00954">
    <property type="entry name" value="IGP_DEHYDRATASE_1"/>
    <property type="match status" value="1"/>
</dbReference>
<keyword evidence="3 10" id="KW-0028">Amino-acid biosynthesis</keyword>
<dbReference type="SUPFAM" id="SSF56784">
    <property type="entry name" value="HAD-like"/>
    <property type="match status" value="1"/>
</dbReference>
<dbReference type="InterPro" id="IPR000807">
    <property type="entry name" value="ImidazoleglycerolP_deHydtase"/>
</dbReference>
<dbReference type="GO" id="GO:0004424">
    <property type="term" value="F:imidazoleglycerol-phosphate dehydratase activity"/>
    <property type="evidence" value="ECO:0007669"/>
    <property type="project" value="UniProtKB-EC"/>
</dbReference>
<evidence type="ECO:0000256" key="5">
    <source>
        <dbReference type="ARBA" id="ARBA00022801"/>
    </source>
</evidence>
<feature type="region of interest" description="Imidazoleglycerol-phosphate dehydratase" evidence="10">
    <location>
        <begin position="187"/>
        <end position="377"/>
    </location>
</feature>
<keyword evidence="9 10" id="KW-0511">Multifunctional enzyme</keyword>
<evidence type="ECO:0000256" key="8">
    <source>
        <dbReference type="ARBA" id="ARBA00023239"/>
    </source>
</evidence>
<dbReference type="RefSeq" id="WP_320554996.1">
    <property type="nucleotide sequence ID" value="NZ_JAXDAE010000003.1"/>
</dbReference>
<dbReference type="NCBIfam" id="TIGR01662">
    <property type="entry name" value="HAD-SF-IIIA"/>
    <property type="match status" value="1"/>
</dbReference>
<dbReference type="InterPro" id="IPR006549">
    <property type="entry name" value="HAD-SF_hydro_IIIA"/>
</dbReference>
<dbReference type="Pfam" id="PF13242">
    <property type="entry name" value="Hydrolase_like"/>
    <property type="match status" value="1"/>
</dbReference>
<keyword evidence="2 10" id="KW-0963">Cytoplasm</keyword>
<comment type="similarity">
    <text evidence="10">In the C-terminal section; belongs to the imidazoleglycerol-phosphate dehydratase family.</text>
</comment>
<dbReference type="Gene3D" id="3.40.50.1000">
    <property type="entry name" value="HAD superfamily/HAD-like"/>
    <property type="match status" value="1"/>
</dbReference>